<reference evidence="7" key="1">
    <citation type="submission" date="2016-04" db="EMBL/GenBank/DDBJ databases">
        <title>Cephalotus genome sequencing.</title>
        <authorList>
            <person name="Fukushima K."/>
            <person name="Hasebe M."/>
            <person name="Fang X."/>
        </authorList>
    </citation>
    <scope>NUCLEOTIDE SEQUENCE [LARGE SCALE GENOMIC DNA]</scope>
    <source>
        <strain evidence="7">cv. St1</strain>
    </source>
</reference>
<keyword evidence="4" id="KW-0539">Nucleus</keyword>
<evidence type="ECO:0000256" key="1">
    <source>
        <dbReference type="ARBA" id="ARBA00004123"/>
    </source>
</evidence>
<evidence type="ECO:0000256" key="3">
    <source>
        <dbReference type="ARBA" id="ARBA00023163"/>
    </source>
</evidence>
<dbReference type="GO" id="GO:0006355">
    <property type="term" value="P:regulation of DNA-templated transcription"/>
    <property type="evidence" value="ECO:0007669"/>
    <property type="project" value="InterPro"/>
</dbReference>
<dbReference type="STRING" id="3775.A0A1Q3DF24"/>
<dbReference type="InParanoid" id="A0A1Q3DF24"/>
<comment type="caution">
    <text evidence="6">The sequence shown here is derived from an EMBL/GenBank/DDBJ whole genome shotgun (WGS) entry which is preliminary data.</text>
</comment>
<dbReference type="OrthoDB" id="1935502at2759"/>
<name>A0A1Q3DF24_CEPFO</name>
<dbReference type="CDD" id="cd11444">
    <property type="entry name" value="bHLH_AtIBH1_like"/>
    <property type="match status" value="1"/>
</dbReference>
<dbReference type="InterPro" id="IPR044549">
    <property type="entry name" value="bHLH_AtIBH1-like"/>
</dbReference>
<dbReference type="EMBL" id="BDDD01007014">
    <property type="protein sequence ID" value="GAV91136.1"/>
    <property type="molecule type" value="Genomic_DNA"/>
</dbReference>
<dbReference type="Proteomes" id="UP000187406">
    <property type="component" value="Unassembled WGS sequence"/>
</dbReference>
<dbReference type="PANTHER" id="PTHR33124:SF39">
    <property type="entry name" value="TRANSCRIPTION FACTOR UPBEAT1"/>
    <property type="match status" value="1"/>
</dbReference>
<dbReference type="InterPro" id="IPR044660">
    <property type="entry name" value="IBH1-like"/>
</dbReference>
<evidence type="ECO:0000313" key="7">
    <source>
        <dbReference type="Proteomes" id="UP000187406"/>
    </source>
</evidence>
<evidence type="ECO:0000256" key="5">
    <source>
        <dbReference type="SAM" id="MobiDB-lite"/>
    </source>
</evidence>
<keyword evidence="2" id="KW-0805">Transcription regulation</keyword>
<keyword evidence="7" id="KW-1185">Reference proteome</keyword>
<organism evidence="6 7">
    <name type="scientific">Cephalotus follicularis</name>
    <name type="common">Albany pitcher plant</name>
    <dbReference type="NCBI Taxonomy" id="3775"/>
    <lineage>
        <taxon>Eukaryota</taxon>
        <taxon>Viridiplantae</taxon>
        <taxon>Streptophyta</taxon>
        <taxon>Embryophyta</taxon>
        <taxon>Tracheophyta</taxon>
        <taxon>Spermatophyta</taxon>
        <taxon>Magnoliopsida</taxon>
        <taxon>eudicotyledons</taxon>
        <taxon>Gunneridae</taxon>
        <taxon>Pentapetalae</taxon>
        <taxon>rosids</taxon>
        <taxon>fabids</taxon>
        <taxon>Oxalidales</taxon>
        <taxon>Cephalotaceae</taxon>
        <taxon>Cephalotus</taxon>
    </lineage>
</organism>
<sequence>MGVSPNPLVVSLDFNGMIQENEERSNQSSGSLWSKVLQAQAKTKMQGSKQSVNKKCGGHMRSKRGARILRKNRKLLEGSRGAINRIQRKVRTLKKLVPMGKPIGLDGLFRETADYILSLQMRVEVMQIMVNVLAGSDE</sequence>
<proteinExistence type="predicted"/>
<feature type="compositionally biased region" description="Polar residues" evidence="5">
    <location>
        <begin position="43"/>
        <end position="53"/>
    </location>
</feature>
<accession>A0A1Q3DF24</accession>
<evidence type="ECO:0000313" key="6">
    <source>
        <dbReference type="EMBL" id="GAV91136.1"/>
    </source>
</evidence>
<dbReference type="PANTHER" id="PTHR33124">
    <property type="entry name" value="TRANSCRIPTION FACTOR IBH1-LIKE 1"/>
    <property type="match status" value="1"/>
</dbReference>
<evidence type="ECO:0008006" key="8">
    <source>
        <dbReference type="Google" id="ProtNLM"/>
    </source>
</evidence>
<dbReference type="FunCoup" id="A0A1Q3DF24">
    <property type="interactions" value="29"/>
</dbReference>
<dbReference type="AlphaFoldDB" id="A0A1Q3DF24"/>
<feature type="region of interest" description="Disordered" evidence="5">
    <location>
        <begin position="43"/>
        <end position="62"/>
    </location>
</feature>
<evidence type="ECO:0000256" key="4">
    <source>
        <dbReference type="ARBA" id="ARBA00023242"/>
    </source>
</evidence>
<comment type="subcellular location">
    <subcellularLocation>
        <location evidence="1">Nucleus</location>
    </subcellularLocation>
</comment>
<evidence type="ECO:0000256" key="2">
    <source>
        <dbReference type="ARBA" id="ARBA00023015"/>
    </source>
</evidence>
<gene>
    <name evidence="6" type="ORF">CFOL_v3_34535</name>
</gene>
<protein>
    <recommendedName>
        <fullName evidence="8">HLH domain-containing protein</fullName>
    </recommendedName>
</protein>
<dbReference type="GO" id="GO:0005634">
    <property type="term" value="C:nucleus"/>
    <property type="evidence" value="ECO:0007669"/>
    <property type="project" value="UniProtKB-SubCell"/>
</dbReference>
<keyword evidence="3" id="KW-0804">Transcription</keyword>